<dbReference type="SUPFAM" id="SSF101478">
    <property type="entry name" value="ADP-ribosylglycohydrolase"/>
    <property type="match status" value="1"/>
</dbReference>
<comment type="cofactor">
    <cofactor evidence="1">
        <name>Mg(2+)</name>
        <dbReference type="ChEBI" id="CHEBI:18420"/>
    </cofactor>
    <text evidence="1">Binds 2 magnesium ions per subunit.</text>
</comment>
<dbReference type="AlphaFoldDB" id="A0A9N9U507"/>
<dbReference type="Proteomes" id="UP000754883">
    <property type="component" value="Unassembled WGS sequence"/>
</dbReference>
<dbReference type="OrthoDB" id="2021138at2759"/>
<protein>
    <recommendedName>
        <fullName evidence="5">ADP-ribosylglycohydrolase</fullName>
    </recommendedName>
</protein>
<evidence type="ECO:0000256" key="1">
    <source>
        <dbReference type="PIRSR" id="PIRSR605502-1"/>
    </source>
</evidence>
<evidence type="ECO:0000313" key="4">
    <source>
        <dbReference type="Proteomes" id="UP000754883"/>
    </source>
</evidence>
<feature type="binding site" evidence="1">
    <location>
        <position position="85"/>
    </location>
    <ligand>
        <name>Mg(2+)</name>
        <dbReference type="ChEBI" id="CHEBI:18420"/>
        <label>1</label>
    </ligand>
</feature>
<feature type="binding site" evidence="1">
    <location>
        <position position="336"/>
    </location>
    <ligand>
        <name>Mg(2+)</name>
        <dbReference type="ChEBI" id="CHEBI:18420"/>
        <label>1</label>
    </ligand>
</feature>
<proteinExistence type="predicted"/>
<name>A0A9N9U507_9HYPO</name>
<dbReference type="InterPro" id="IPR036705">
    <property type="entry name" value="Ribosyl_crysJ1_sf"/>
</dbReference>
<keyword evidence="1" id="KW-0460">Magnesium</keyword>
<evidence type="ECO:0008006" key="5">
    <source>
        <dbReference type="Google" id="ProtNLM"/>
    </source>
</evidence>
<reference evidence="3 4" key="2">
    <citation type="submission" date="2021-10" db="EMBL/GenBank/DDBJ databases">
        <authorList>
            <person name="Piombo E."/>
        </authorList>
    </citation>
    <scope>NUCLEOTIDE SEQUENCE [LARGE SCALE GENOMIC DNA]</scope>
</reference>
<evidence type="ECO:0000256" key="2">
    <source>
        <dbReference type="SAM" id="MobiDB-lite"/>
    </source>
</evidence>
<dbReference type="GO" id="GO:0046872">
    <property type="term" value="F:metal ion binding"/>
    <property type="evidence" value="ECO:0007669"/>
    <property type="project" value="UniProtKB-KW"/>
</dbReference>
<reference evidence="4" key="1">
    <citation type="submission" date="2019-06" db="EMBL/GenBank/DDBJ databases">
        <authorList>
            <person name="Broberg M."/>
        </authorList>
    </citation>
    <scope>NUCLEOTIDE SEQUENCE [LARGE SCALE GENOMIC DNA]</scope>
</reference>
<dbReference type="PANTHER" id="PTHR16222:SF28">
    <property type="entry name" value="ADP-RIBOSYLGLYCOHYDROLASE"/>
    <property type="match status" value="1"/>
</dbReference>
<accession>A0A9N9U507</accession>
<dbReference type="InterPro" id="IPR050792">
    <property type="entry name" value="ADP-ribosylglycohydrolase"/>
</dbReference>
<sequence length="444" mass="49744">MATTFNVSPEAAQATIKAALHDRILGCLFGSALGDAIGLYTEFLSTDMAVHSYTDRKFTLLPKDQATQFRHDSHRAPHLPGEWTDDTDHAMLILLAYLHVDGKELDPKEFASRLSIWVQQGLRALDTLPLGLGRTVGAIVRSKAYLEAPEDTARHHWKICNYNAAPNGSLMRTHPLGLMCLSKTLEETFEVAASYSVMTHVDPRCIICCAVGTALVRGLTLGEIRSEGGIDDVARKALEWWEKYREGQMKDESRKDEPDLDRDEFWRHVRVDDYADLELGQGWKIGYVYKCFGAGVHALRLAFRALGSRPKTLHNEMSIFEPLITDLIMWGGDADTNACFAGALLGSFLGYKNLPTHWRDGLTHGEWLLQKSESLCAVVGAVDMWYSGPDDKDTAPDGGRGFITPHEMEGKAMLLQARMVEREREWKRKEGEKKKGGSSWFGWK</sequence>
<dbReference type="InterPro" id="IPR005502">
    <property type="entry name" value="Ribosyl_crysJ1"/>
</dbReference>
<keyword evidence="1" id="KW-0479">Metal-binding</keyword>
<gene>
    <name evidence="3" type="ORF">CBYS24578_00008771</name>
</gene>
<keyword evidence="4" id="KW-1185">Reference proteome</keyword>
<dbReference type="PANTHER" id="PTHR16222">
    <property type="entry name" value="ADP-RIBOSYLGLYCOHYDROLASE"/>
    <property type="match status" value="1"/>
</dbReference>
<feature type="binding site" evidence="1">
    <location>
        <position position="333"/>
    </location>
    <ligand>
        <name>Mg(2+)</name>
        <dbReference type="ChEBI" id="CHEBI:18420"/>
        <label>1</label>
    </ligand>
</feature>
<feature type="binding site" evidence="1">
    <location>
        <position position="86"/>
    </location>
    <ligand>
        <name>Mg(2+)</name>
        <dbReference type="ChEBI" id="CHEBI:18420"/>
        <label>1</label>
    </ligand>
</feature>
<evidence type="ECO:0000313" key="3">
    <source>
        <dbReference type="EMBL" id="CAG9977590.1"/>
    </source>
</evidence>
<dbReference type="Gene3D" id="1.10.4080.10">
    <property type="entry name" value="ADP-ribosylation/Crystallin J1"/>
    <property type="match status" value="1"/>
</dbReference>
<feature type="region of interest" description="Disordered" evidence="2">
    <location>
        <begin position="425"/>
        <end position="444"/>
    </location>
</feature>
<comment type="caution">
    <text evidence="3">The sequence shown here is derived from an EMBL/GenBank/DDBJ whole genome shotgun (WGS) entry which is preliminary data.</text>
</comment>
<dbReference type="EMBL" id="CABFNO020001298">
    <property type="protein sequence ID" value="CAG9977590.1"/>
    <property type="molecule type" value="Genomic_DNA"/>
</dbReference>
<organism evidence="3 4">
    <name type="scientific">Clonostachys byssicola</name>
    <dbReference type="NCBI Taxonomy" id="160290"/>
    <lineage>
        <taxon>Eukaryota</taxon>
        <taxon>Fungi</taxon>
        <taxon>Dikarya</taxon>
        <taxon>Ascomycota</taxon>
        <taxon>Pezizomycotina</taxon>
        <taxon>Sordariomycetes</taxon>
        <taxon>Hypocreomycetidae</taxon>
        <taxon>Hypocreales</taxon>
        <taxon>Bionectriaceae</taxon>
        <taxon>Clonostachys</taxon>
    </lineage>
</organism>
<feature type="compositionally biased region" description="Basic and acidic residues" evidence="2">
    <location>
        <begin position="425"/>
        <end position="435"/>
    </location>
</feature>
<dbReference type="Pfam" id="PF03747">
    <property type="entry name" value="ADP_ribosyl_GH"/>
    <property type="match status" value="1"/>
</dbReference>
<feature type="binding site" evidence="1">
    <location>
        <position position="84"/>
    </location>
    <ligand>
        <name>Mg(2+)</name>
        <dbReference type="ChEBI" id="CHEBI:18420"/>
        <label>1</label>
    </ligand>
</feature>
<feature type="binding site" evidence="1">
    <location>
        <position position="335"/>
    </location>
    <ligand>
        <name>Mg(2+)</name>
        <dbReference type="ChEBI" id="CHEBI:18420"/>
        <label>1</label>
    </ligand>
</feature>